<dbReference type="InterPro" id="IPR044016">
    <property type="entry name" value="Big_13"/>
</dbReference>
<protein>
    <submittedName>
        <fullName evidence="2">Ig-like domain protein</fullName>
    </submittedName>
</protein>
<evidence type="ECO:0000259" key="1">
    <source>
        <dbReference type="Pfam" id="PF19077"/>
    </source>
</evidence>
<dbReference type="EMBL" id="BK032797">
    <property type="protein sequence ID" value="DAF60808.1"/>
    <property type="molecule type" value="Genomic_DNA"/>
</dbReference>
<proteinExistence type="predicted"/>
<reference evidence="2" key="1">
    <citation type="journal article" date="2021" name="Proc. Natl. Acad. Sci. U.S.A.">
        <title>A Catalog of Tens of Thousands of Viruses from Human Metagenomes Reveals Hidden Associations with Chronic Diseases.</title>
        <authorList>
            <person name="Tisza M.J."/>
            <person name="Buck C.B."/>
        </authorList>
    </citation>
    <scope>NUCLEOTIDE SEQUENCE</scope>
    <source>
        <strain evidence="2">CtNZc11</strain>
    </source>
</reference>
<dbReference type="Pfam" id="PF09136">
    <property type="entry name" value="Glucodextran_B"/>
    <property type="match status" value="1"/>
</dbReference>
<feature type="domain" description="Bacterial Ig-like" evidence="1">
    <location>
        <begin position="98"/>
        <end position="181"/>
    </location>
</feature>
<accession>A0A8S5TCE1</accession>
<organism evidence="2">
    <name type="scientific">Siphoviridae sp. ctNZc11</name>
    <dbReference type="NCBI Taxonomy" id="2827858"/>
    <lineage>
        <taxon>Viruses</taxon>
        <taxon>Duplodnaviria</taxon>
        <taxon>Heunggongvirae</taxon>
        <taxon>Uroviricota</taxon>
        <taxon>Caudoviricetes</taxon>
    </lineage>
</organism>
<dbReference type="Pfam" id="PF19077">
    <property type="entry name" value="Big_13"/>
    <property type="match status" value="1"/>
</dbReference>
<sequence>MSLKTVQVIINGVLTTLNLNSQTGKYEATVTAPNTSSFNQPNGYYNVTVKATDNANNITTVDADDPTLGTKLRLVVKERTAPVITPTYPSASATLINNKPTITWKVTDADSGVNPDSISIIIDSGSKITSGITKNKVSGGYECSYTPGTALNDGSHTIKFDASDNDGNAAVQKSVSFKVDTVPPTLNIASPAAGLITNNPKVTLSGTTNDATSSPVTVTVKLNSGSAANVTVESNGSFTKELTLVEGTNTIVITARDSAGKETVISRTVTLDTKAPVITDVVITPNPVDGGKTFTITVTVTDA</sequence>
<evidence type="ECO:0000313" key="2">
    <source>
        <dbReference type="EMBL" id="DAF60808.1"/>
    </source>
</evidence>
<dbReference type="Gene3D" id="2.60.40.10">
    <property type="entry name" value="Immunoglobulins"/>
    <property type="match status" value="2"/>
</dbReference>
<dbReference type="InterPro" id="IPR013783">
    <property type="entry name" value="Ig-like_fold"/>
</dbReference>
<name>A0A8S5TCE1_9CAUD</name>